<dbReference type="SUPFAM" id="SSF48008">
    <property type="entry name" value="GntR ligand-binding domain-like"/>
    <property type="match status" value="1"/>
</dbReference>
<evidence type="ECO:0000256" key="2">
    <source>
        <dbReference type="ARBA" id="ARBA00023125"/>
    </source>
</evidence>
<gene>
    <name evidence="5" type="ORF">PQO03_03220</name>
</gene>
<accession>A0ABY7VUT2</accession>
<protein>
    <submittedName>
        <fullName evidence="5">FadR/GntR family transcriptional regulator</fullName>
    </submittedName>
</protein>
<keyword evidence="3" id="KW-0804">Transcription</keyword>
<dbReference type="Pfam" id="PF07729">
    <property type="entry name" value="FCD"/>
    <property type="match status" value="1"/>
</dbReference>
<dbReference type="SUPFAM" id="SSF46785">
    <property type="entry name" value="Winged helix' DNA-binding domain"/>
    <property type="match status" value="1"/>
</dbReference>
<evidence type="ECO:0000313" key="6">
    <source>
        <dbReference type="Proteomes" id="UP001214250"/>
    </source>
</evidence>
<dbReference type="SMART" id="SM00345">
    <property type="entry name" value="HTH_GNTR"/>
    <property type="match status" value="1"/>
</dbReference>
<dbReference type="InterPro" id="IPR036390">
    <property type="entry name" value="WH_DNA-bd_sf"/>
</dbReference>
<dbReference type="PROSITE" id="PS50949">
    <property type="entry name" value="HTH_GNTR"/>
    <property type="match status" value="1"/>
</dbReference>
<dbReference type="RefSeq" id="WP_274151076.1">
    <property type="nucleotide sequence ID" value="NZ_CP117811.1"/>
</dbReference>
<evidence type="ECO:0000259" key="4">
    <source>
        <dbReference type="PROSITE" id="PS50949"/>
    </source>
</evidence>
<proteinExistence type="predicted"/>
<dbReference type="Gene3D" id="1.10.10.10">
    <property type="entry name" value="Winged helix-like DNA-binding domain superfamily/Winged helix DNA-binding domain"/>
    <property type="match status" value="1"/>
</dbReference>
<evidence type="ECO:0000256" key="3">
    <source>
        <dbReference type="ARBA" id="ARBA00023163"/>
    </source>
</evidence>
<keyword evidence="2" id="KW-0238">DNA-binding</keyword>
<name>A0ABY7VUT2_9BACT</name>
<dbReference type="Proteomes" id="UP001214250">
    <property type="component" value="Chromosome 1"/>
</dbReference>
<reference evidence="5 6" key="1">
    <citation type="submission" date="2023-02" db="EMBL/GenBank/DDBJ databases">
        <title>Genome sequence of Lentisphaera profundi SAORIC-696.</title>
        <authorList>
            <person name="Kim e."/>
            <person name="Cho J.-C."/>
            <person name="Choi A."/>
            <person name="Kang I."/>
        </authorList>
    </citation>
    <scope>NUCLEOTIDE SEQUENCE [LARGE SCALE GENOMIC DNA]</scope>
    <source>
        <strain evidence="5 6">SAORIC-696</strain>
    </source>
</reference>
<dbReference type="InterPro" id="IPR036388">
    <property type="entry name" value="WH-like_DNA-bd_sf"/>
</dbReference>
<dbReference type="SMART" id="SM00895">
    <property type="entry name" value="FCD"/>
    <property type="match status" value="1"/>
</dbReference>
<keyword evidence="1" id="KW-0805">Transcription regulation</keyword>
<dbReference type="EMBL" id="CP117811">
    <property type="protein sequence ID" value="WDE96970.1"/>
    <property type="molecule type" value="Genomic_DNA"/>
</dbReference>
<dbReference type="InterPro" id="IPR008920">
    <property type="entry name" value="TF_FadR/GntR_C"/>
</dbReference>
<organism evidence="5 6">
    <name type="scientific">Lentisphaera profundi</name>
    <dbReference type="NCBI Taxonomy" id="1658616"/>
    <lineage>
        <taxon>Bacteria</taxon>
        <taxon>Pseudomonadati</taxon>
        <taxon>Lentisphaerota</taxon>
        <taxon>Lentisphaeria</taxon>
        <taxon>Lentisphaerales</taxon>
        <taxon>Lentisphaeraceae</taxon>
        <taxon>Lentisphaera</taxon>
    </lineage>
</organism>
<dbReference type="PANTHER" id="PTHR43537:SF24">
    <property type="entry name" value="GLUCONATE OPERON TRANSCRIPTIONAL REPRESSOR"/>
    <property type="match status" value="1"/>
</dbReference>
<evidence type="ECO:0000313" key="5">
    <source>
        <dbReference type="EMBL" id="WDE96970.1"/>
    </source>
</evidence>
<dbReference type="Gene3D" id="1.20.120.530">
    <property type="entry name" value="GntR ligand-binding domain-like"/>
    <property type="match status" value="1"/>
</dbReference>
<sequence length="233" mass="26560">MFKTLNDREKLSAQVAKELEKSILDKRFVPDQPIPSEARLCQSFGVSRTVVREAIQQLKSQGIIHSIPGSGNYISRNNTSNLQRSMSLLASLNLDTPLYKEIIELRELLETDCIRTVCQNPDDSLIKTLEKRIEEMRNNFDDLEKFGRLDHSFHLSIIKASGNDLFYTLLESLYEAFVKISMQVYSSKEMLANLCDEHAAITQAIKNQDADLASTLLLKHVQQSKKLYHNKGN</sequence>
<dbReference type="PRINTS" id="PR00035">
    <property type="entry name" value="HTHGNTR"/>
</dbReference>
<dbReference type="InterPro" id="IPR011711">
    <property type="entry name" value="GntR_C"/>
</dbReference>
<feature type="domain" description="HTH gntR-type" evidence="4">
    <location>
        <begin position="9"/>
        <end position="77"/>
    </location>
</feature>
<dbReference type="CDD" id="cd07377">
    <property type="entry name" value="WHTH_GntR"/>
    <property type="match status" value="1"/>
</dbReference>
<dbReference type="PANTHER" id="PTHR43537">
    <property type="entry name" value="TRANSCRIPTIONAL REGULATOR, GNTR FAMILY"/>
    <property type="match status" value="1"/>
</dbReference>
<evidence type="ECO:0000256" key="1">
    <source>
        <dbReference type="ARBA" id="ARBA00023015"/>
    </source>
</evidence>
<dbReference type="InterPro" id="IPR000524">
    <property type="entry name" value="Tscrpt_reg_HTH_GntR"/>
</dbReference>
<keyword evidence="6" id="KW-1185">Reference proteome</keyword>
<dbReference type="Pfam" id="PF00392">
    <property type="entry name" value="GntR"/>
    <property type="match status" value="1"/>
</dbReference>